<keyword evidence="3" id="KW-1185">Reference proteome</keyword>
<reference evidence="2 3" key="1">
    <citation type="submission" date="2022-11" db="EMBL/GenBank/DDBJ databases">
        <title>Mycobacterium sp. nov.</title>
        <authorList>
            <person name="Papic B."/>
            <person name="Spicic S."/>
            <person name="Duvnjak S."/>
        </authorList>
    </citation>
    <scope>NUCLEOTIDE SEQUENCE [LARGE SCALE GENOMIC DNA]</scope>
    <source>
        <strain evidence="2 3">CVI_P4</strain>
    </source>
</reference>
<comment type="caution">
    <text evidence="2">The sequence shown here is derived from an EMBL/GenBank/DDBJ whole genome shotgun (WGS) entry which is preliminary data.</text>
</comment>
<dbReference type="RefSeq" id="WP_266000837.1">
    <property type="nucleotide sequence ID" value="NZ_JAPJDN010000052.1"/>
</dbReference>
<feature type="transmembrane region" description="Helical" evidence="1">
    <location>
        <begin position="108"/>
        <end position="125"/>
    </location>
</feature>
<evidence type="ECO:0000313" key="3">
    <source>
        <dbReference type="Proteomes" id="UP001300745"/>
    </source>
</evidence>
<keyword evidence="1" id="KW-1133">Transmembrane helix</keyword>
<dbReference type="EMBL" id="JAPJDO010000052">
    <property type="protein sequence ID" value="MCX2940964.1"/>
    <property type="molecule type" value="Genomic_DNA"/>
</dbReference>
<protein>
    <recommendedName>
        <fullName evidence="4">MFS transporter</fullName>
    </recommendedName>
</protein>
<proteinExistence type="predicted"/>
<sequence>MLRAASQAECAGSIPVIGSTLNSANGARTVRTLYGLGSALFSMFGIMFFIRDAESKLAGSGISARRAGDILGATGDATSSATLDPERTAWVISQATSSMLDAADALDLIMTVIPLTAIALALVLFRRKRGAPPVSRCLKAHW</sequence>
<gene>
    <name evidence="2" type="ORF">ORI27_30175</name>
</gene>
<keyword evidence="1" id="KW-0812">Transmembrane</keyword>
<keyword evidence="1" id="KW-0472">Membrane</keyword>
<evidence type="ECO:0000256" key="1">
    <source>
        <dbReference type="SAM" id="Phobius"/>
    </source>
</evidence>
<dbReference type="Proteomes" id="UP001300745">
    <property type="component" value="Unassembled WGS sequence"/>
</dbReference>
<accession>A0ABT3SN65</accession>
<feature type="transmembrane region" description="Helical" evidence="1">
    <location>
        <begin position="33"/>
        <end position="50"/>
    </location>
</feature>
<name>A0ABT3SN65_9MYCO</name>
<evidence type="ECO:0008006" key="4">
    <source>
        <dbReference type="Google" id="ProtNLM"/>
    </source>
</evidence>
<evidence type="ECO:0000313" key="2">
    <source>
        <dbReference type="EMBL" id="MCX2940964.1"/>
    </source>
</evidence>
<organism evidence="2 3">
    <name type="scientific">Mycobacterium pinniadriaticum</name>
    <dbReference type="NCBI Taxonomy" id="2994102"/>
    <lineage>
        <taxon>Bacteria</taxon>
        <taxon>Bacillati</taxon>
        <taxon>Actinomycetota</taxon>
        <taxon>Actinomycetes</taxon>
        <taxon>Mycobacteriales</taxon>
        <taxon>Mycobacteriaceae</taxon>
        <taxon>Mycobacterium</taxon>
    </lineage>
</organism>